<dbReference type="SMART" id="SM00859">
    <property type="entry name" value="Semialdhyde_dh"/>
    <property type="match status" value="1"/>
</dbReference>
<dbReference type="Pfam" id="PF02774">
    <property type="entry name" value="Semialdhyde_dhC"/>
    <property type="match status" value="1"/>
</dbReference>
<dbReference type="RefSeq" id="WP_188025625.1">
    <property type="nucleotide sequence ID" value="NZ_JACHGR010000002.1"/>
</dbReference>
<comment type="caution">
    <text evidence="3">The sequence shown here is derived from an EMBL/GenBank/DDBJ whole genome shotgun (WGS) entry which is preliminary data.</text>
</comment>
<evidence type="ECO:0000259" key="2">
    <source>
        <dbReference type="SMART" id="SM00859"/>
    </source>
</evidence>
<evidence type="ECO:0000313" key="4">
    <source>
        <dbReference type="Proteomes" id="UP000585721"/>
    </source>
</evidence>
<evidence type="ECO:0000313" key="3">
    <source>
        <dbReference type="EMBL" id="MBB6054822.1"/>
    </source>
</evidence>
<dbReference type="PANTHER" id="PTHR46278">
    <property type="entry name" value="DEHYDROGENASE, PUTATIVE-RELATED"/>
    <property type="match status" value="1"/>
</dbReference>
<dbReference type="Gene3D" id="3.30.360.10">
    <property type="entry name" value="Dihydrodipicolinate Reductase, domain 2"/>
    <property type="match status" value="1"/>
</dbReference>
<organism evidence="3 4">
    <name type="scientific">Tolumonas osonensis</name>
    <dbReference type="NCBI Taxonomy" id="675874"/>
    <lineage>
        <taxon>Bacteria</taxon>
        <taxon>Pseudomonadati</taxon>
        <taxon>Pseudomonadota</taxon>
        <taxon>Gammaproteobacteria</taxon>
        <taxon>Aeromonadales</taxon>
        <taxon>Aeromonadaceae</taxon>
        <taxon>Tolumonas</taxon>
    </lineage>
</organism>
<dbReference type="Pfam" id="PF01118">
    <property type="entry name" value="Semialdhyde_dh"/>
    <property type="match status" value="1"/>
</dbReference>
<dbReference type="Proteomes" id="UP000585721">
    <property type="component" value="Unassembled WGS sequence"/>
</dbReference>
<dbReference type="GO" id="GO:0004073">
    <property type="term" value="F:aspartate-semialdehyde dehydrogenase activity"/>
    <property type="evidence" value="ECO:0007669"/>
    <property type="project" value="UniProtKB-EC"/>
</dbReference>
<dbReference type="GO" id="GO:0046983">
    <property type="term" value="F:protein dimerization activity"/>
    <property type="evidence" value="ECO:0007669"/>
    <property type="project" value="InterPro"/>
</dbReference>
<name>A0A841GJY8_9GAMM</name>
<protein>
    <submittedName>
        <fullName evidence="3">Aspartate-semialdehyde dehydrogenase</fullName>
        <ecNumber evidence="3">1.2.1.11</ecNumber>
    </submittedName>
</protein>
<dbReference type="CDD" id="cd17894">
    <property type="entry name" value="ASADH_USG1_N"/>
    <property type="match status" value="1"/>
</dbReference>
<comment type="similarity">
    <text evidence="1">Belongs to the aspartate-semialdehyde dehydrogenase family.</text>
</comment>
<dbReference type="AlphaFoldDB" id="A0A841GJY8"/>
<dbReference type="InterPro" id="IPR012280">
    <property type="entry name" value="Semialdhyde_DH_dimer_dom"/>
</dbReference>
<keyword evidence="3" id="KW-0560">Oxidoreductase</keyword>
<proteinExistence type="inferred from homology"/>
<feature type="domain" description="Semialdehyde dehydrogenase NAD-binding" evidence="2">
    <location>
        <begin position="4"/>
        <end position="118"/>
    </location>
</feature>
<dbReference type="GO" id="GO:0008652">
    <property type="term" value="P:amino acid biosynthetic process"/>
    <property type="evidence" value="ECO:0007669"/>
    <property type="project" value="InterPro"/>
</dbReference>
<dbReference type="GO" id="GO:0051287">
    <property type="term" value="F:NAD binding"/>
    <property type="evidence" value="ECO:0007669"/>
    <property type="project" value="InterPro"/>
</dbReference>
<sequence length="320" mass="35552">MPMNIAVAGSEELISENLLELLQERELSVGKLFLLTAQDAEDQESVRFNNQTVYVQDLESFDWSQAELVFLVGNSDEYAAAFDRALHSGCKIIDLRSAAFKASSYGLSLFAKKEELESAVYVSPSDLTVLMAQIIQPFFEETAISQLNVVALKPVSAYGKKGTEALAREIAHLMNGRPLENTVFPAQLAFNIVPEQHKSCLAPELQQLFPEEKINTTVTLLQAPVFYGTTVIADIVLEDALPKEVITKMLVSLNDIELSDELLTPVTHGSNQSKIYLQFISDEQAEIQTFRLYIVTDLLRSGRIRNAVSLAEQLVNPVMH</sequence>
<dbReference type="EMBL" id="JACHGR010000002">
    <property type="protein sequence ID" value="MBB6054822.1"/>
    <property type="molecule type" value="Genomic_DNA"/>
</dbReference>
<dbReference type="SUPFAM" id="SSF55347">
    <property type="entry name" value="Glyceraldehyde-3-phosphate dehydrogenase-like, C-terminal domain"/>
    <property type="match status" value="1"/>
</dbReference>
<dbReference type="InterPro" id="IPR000534">
    <property type="entry name" value="Semialdehyde_DH_NAD-bd"/>
</dbReference>
<keyword evidence="4" id="KW-1185">Reference proteome</keyword>
<evidence type="ECO:0000256" key="1">
    <source>
        <dbReference type="ARBA" id="ARBA00010584"/>
    </source>
</evidence>
<gene>
    <name evidence="3" type="ORF">HNR75_000694</name>
</gene>
<dbReference type="PIRSF" id="PIRSF000148">
    <property type="entry name" value="ASA_dh"/>
    <property type="match status" value="1"/>
</dbReference>
<dbReference type="SUPFAM" id="SSF51735">
    <property type="entry name" value="NAD(P)-binding Rossmann-fold domains"/>
    <property type="match status" value="1"/>
</dbReference>
<accession>A0A841GJY8</accession>
<dbReference type="EC" id="1.2.1.11" evidence="3"/>
<dbReference type="PANTHER" id="PTHR46278:SF2">
    <property type="entry name" value="ASPARTATE-SEMIALDEHYDE DEHYDROGENASE"/>
    <property type="match status" value="1"/>
</dbReference>
<dbReference type="InterPro" id="IPR036291">
    <property type="entry name" value="NAD(P)-bd_dom_sf"/>
</dbReference>
<dbReference type="CDD" id="cd18129">
    <property type="entry name" value="ASADH_C_USG1_like"/>
    <property type="match status" value="1"/>
</dbReference>
<reference evidence="3 4" key="1">
    <citation type="submission" date="2020-08" db="EMBL/GenBank/DDBJ databases">
        <title>Genomic Encyclopedia of Type Strains, Phase IV (KMG-IV): sequencing the most valuable type-strain genomes for metagenomic binning, comparative biology and taxonomic classification.</title>
        <authorList>
            <person name="Goeker M."/>
        </authorList>
    </citation>
    <scope>NUCLEOTIDE SEQUENCE [LARGE SCALE GENOMIC DNA]</scope>
    <source>
        <strain evidence="3 4">DSM 22975</strain>
    </source>
</reference>
<dbReference type="Gene3D" id="3.40.50.720">
    <property type="entry name" value="NAD(P)-binding Rossmann-like Domain"/>
    <property type="match status" value="1"/>
</dbReference>